<dbReference type="NCBIfam" id="TIGR03534">
    <property type="entry name" value="RF_mod_PrmC"/>
    <property type="match status" value="1"/>
</dbReference>
<protein>
    <recommendedName>
        <fullName evidence="5">Release factor glutamine methyltransferase</fullName>
        <shortName evidence="5">RF MTase</shortName>
        <ecNumber evidence="5">2.1.1.297</ecNumber>
    </recommendedName>
    <alternativeName>
        <fullName evidence="5">N5-glutamine methyltransferase PrmC</fullName>
    </alternativeName>
    <alternativeName>
        <fullName evidence="5">Protein-(glutamine-N5) MTase PrmC</fullName>
    </alternativeName>
    <alternativeName>
        <fullName evidence="5">Protein-glutamine N-methyltransferase PrmC</fullName>
    </alternativeName>
</protein>
<reference evidence="8" key="1">
    <citation type="submission" date="2012-11" db="EMBL/GenBank/DDBJ databases">
        <title>Dependencies among metagenomic species, viruses, plasmids and units of genetic variation.</title>
        <authorList>
            <person name="Nielsen H.B."/>
            <person name="Almeida M."/>
            <person name="Juncker A.S."/>
            <person name="Rasmussen S."/>
            <person name="Li J."/>
            <person name="Sunagawa S."/>
            <person name="Plichta D."/>
            <person name="Gautier L."/>
            <person name="Le Chatelier E."/>
            <person name="Peletier E."/>
            <person name="Bonde I."/>
            <person name="Nielsen T."/>
            <person name="Manichanh C."/>
            <person name="Arumugam M."/>
            <person name="Batto J."/>
            <person name="Santos M.B.Q.D."/>
            <person name="Blom N."/>
            <person name="Borruel N."/>
            <person name="Burgdorf K.S."/>
            <person name="Boumezbeur F."/>
            <person name="Casellas F."/>
            <person name="Dore J."/>
            <person name="Guarner F."/>
            <person name="Hansen T."/>
            <person name="Hildebrand F."/>
            <person name="Kaas R.S."/>
            <person name="Kennedy S."/>
            <person name="Kristiansen K."/>
            <person name="Kultima J.R."/>
            <person name="Leonard P."/>
            <person name="Levenez F."/>
            <person name="Lund O."/>
            <person name="Moumen B."/>
            <person name="Le Paslier D."/>
            <person name="Pons N."/>
            <person name="Pedersen O."/>
            <person name="Prifti E."/>
            <person name="Qin J."/>
            <person name="Raes J."/>
            <person name="Tap J."/>
            <person name="Tims S."/>
            <person name="Ussery D.W."/>
            <person name="Yamada T."/>
            <person name="MetaHit consortium"/>
            <person name="Renault P."/>
            <person name="Sicheritz-Ponten T."/>
            <person name="Bork P."/>
            <person name="Wang J."/>
            <person name="Brunak S."/>
            <person name="Ehrlich S.D."/>
        </authorList>
    </citation>
    <scope>NUCLEOTIDE SEQUENCE [LARGE SCALE GENOMIC DNA]</scope>
</reference>
<feature type="binding site" evidence="5">
    <location>
        <position position="190"/>
    </location>
    <ligand>
        <name>S-adenosyl-L-methionine</name>
        <dbReference type="ChEBI" id="CHEBI:59789"/>
    </ligand>
</feature>
<dbReference type="InterPro" id="IPR007848">
    <property type="entry name" value="Small_mtfrase_dom"/>
</dbReference>
<evidence type="ECO:0000256" key="3">
    <source>
        <dbReference type="ARBA" id="ARBA00022691"/>
    </source>
</evidence>
<dbReference type="InterPro" id="IPR019874">
    <property type="entry name" value="RF_methyltr_PrmC"/>
</dbReference>
<dbReference type="PANTHER" id="PTHR18895">
    <property type="entry name" value="HEMK METHYLTRANSFERASE"/>
    <property type="match status" value="1"/>
</dbReference>
<comment type="caution">
    <text evidence="8">The sequence shown here is derived from an EMBL/GenBank/DDBJ whole genome shotgun (WGS) entry which is preliminary data.</text>
</comment>
<name>R7G919_9FIRM</name>
<dbReference type="PROSITE" id="PS00092">
    <property type="entry name" value="N6_MTASE"/>
    <property type="match status" value="1"/>
</dbReference>
<keyword evidence="1 5" id="KW-0489">Methyltransferase</keyword>
<dbReference type="Gene3D" id="3.40.50.150">
    <property type="entry name" value="Vaccinia Virus protein VP39"/>
    <property type="match status" value="1"/>
</dbReference>
<feature type="domain" description="Release factor glutamine methyltransferase N-terminal" evidence="7">
    <location>
        <begin position="6"/>
        <end position="74"/>
    </location>
</feature>
<dbReference type="InterPro" id="IPR002052">
    <property type="entry name" value="DNA_methylase_N6_adenine_CS"/>
</dbReference>
<dbReference type="Pfam" id="PF05175">
    <property type="entry name" value="MTS"/>
    <property type="match status" value="1"/>
</dbReference>
<evidence type="ECO:0000256" key="2">
    <source>
        <dbReference type="ARBA" id="ARBA00022679"/>
    </source>
</evidence>
<evidence type="ECO:0000259" key="7">
    <source>
        <dbReference type="Pfam" id="PF17827"/>
    </source>
</evidence>
<dbReference type="Gene3D" id="1.10.8.10">
    <property type="entry name" value="DNA helicase RuvA subunit, C-terminal domain"/>
    <property type="match status" value="1"/>
</dbReference>
<dbReference type="InterPro" id="IPR050320">
    <property type="entry name" value="N5-glutamine_MTase"/>
</dbReference>
<dbReference type="NCBIfam" id="TIGR00536">
    <property type="entry name" value="hemK_fam"/>
    <property type="match status" value="1"/>
</dbReference>
<dbReference type="InterPro" id="IPR040758">
    <property type="entry name" value="PrmC_N"/>
</dbReference>
<comment type="caution">
    <text evidence="5">Lacks conserved residue(s) required for the propagation of feature annotation.</text>
</comment>
<evidence type="ECO:0000313" key="9">
    <source>
        <dbReference type="Proteomes" id="UP000018093"/>
    </source>
</evidence>
<evidence type="ECO:0000259" key="6">
    <source>
        <dbReference type="Pfam" id="PF05175"/>
    </source>
</evidence>
<evidence type="ECO:0000256" key="4">
    <source>
        <dbReference type="ARBA" id="ARBA00048391"/>
    </source>
</evidence>
<gene>
    <name evidence="5" type="primary">prmC</name>
    <name evidence="8" type="ORF">BN631_00286</name>
</gene>
<dbReference type="GO" id="GO:0102559">
    <property type="term" value="F:peptide chain release factor N(5)-glutamine methyltransferase activity"/>
    <property type="evidence" value="ECO:0007669"/>
    <property type="project" value="UniProtKB-EC"/>
</dbReference>
<dbReference type="Pfam" id="PF17827">
    <property type="entry name" value="PrmC_N"/>
    <property type="match status" value="1"/>
</dbReference>
<dbReference type="EC" id="2.1.1.297" evidence="5"/>
<comment type="catalytic activity">
    <reaction evidence="4 5">
        <text>L-glutaminyl-[peptide chain release factor] + S-adenosyl-L-methionine = N(5)-methyl-L-glutaminyl-[peptide chain release factor] + S-adenosyl-L-homocysteine + H(+)</text>
        <dbReference type="Rhea" id="RHEA:42896"/>
        <dbReference type="Rhea" id="RHEA-COMP:10271"/>
        <dbReference type="Rhea" id="RHEA-COMP:10272"/>
        <dbReference type="ChEBI" id="CHEBI:15378"/>
        <dbReference type="ChEBI" id="CHEBI:30011"/>
        <dbReference type="ChEBI" id="CHEBI:57856"/>
        <dbReference type="ChEBI" id="CHEBI:59789"/>
        <dbReference type="ChEBI" id="CHEBI:61891"/>
        <dbReference type="EC" id="2.1.1.297"/>
    </reaction>
</comment>
<proteinExistence type="inferred from homology"/>
<evidence type="ECO:0000313" key="8">
    <source>
        <dbReference type="EMBL" id="CDE23650.1"/>
    </source>
</evidence>
<comment type="similarity">
    <text evidence="5">Belongs to the protein N5-glutamine methyltransferase family. PrmC subfamily.</text>
</comment>
<dbReference type="Proteomes" id="UP000018093">
    <property type="component" value="Unassembled WGS sequence"/>
</dbReference>
<dbReference type="CDD" id="cd02440">
    <property type="entry name" value="AdoMet_MTases"/>
    <property type="match status" value="1"/>
</dbReference>
<dbReference type="RefSeq" id="WP_022419845.1">
    <property type="nucleotide sequence ID" value="NZ_FR898532.1"/>
</dbReference>
<comment type="function">
    <text evidence="5">Methylates the class 1 translation termination release factors RF1/PrfA and RF2/PrfB on the glutamine residue of the universally conserved GGQ motif.</text>
</comment>
<accession>R7G919</accession>
<dbReference type="GO" id="GO:0032259">
    <property type="term" value="P:methylation"/>
    <property type="evidence" value="ECO:0007669"/>
    <property type="project" value="UniProtKB-KW"/>
</dbReference>
<keyword evidence="3 5" id="KW-0949">S-adenosyl-L-methionine</keyword>
<dbReference type="PANTHER" id="PTHR18895:SF74">
    <property type="entry name" value="MTRF1L RELEASE FACTOR GLUTAMINE METHYLTRANSFERASE"/>
    <property type="match status" value="1"/>
</dbReference>
<dbReference type="InterPro" id="IPR029063">
    <property type="entry name" value="SAM-dependent_MTases_sf"/>
</dbReference>
<keyword evidence="2 5" id="KW-0808">Transferase</keyword>
<feature type="binding site" evidence="5">
    <location>
        <position position="146"/>
    </location>
    <ligand>
        <name>S-adenosyl-L-methionine</name>
        <dbReference type="ChEBI" id="CHEBI:59789"/>
    </ligand>
</feature>
<dbReference type="GO" id="GO:0003676">
    <property type="term" value="F:nucleic acid binding"/>
    <property type="evidence" value="ECO:0007669"/>
    <property type="project" value="InterPro"/>
</dbReference>
<feature type="binding site" evidence="5">
    <location>
        <begin position="123"/>
        <end position="127"/>
    </location>
    <ligand>
        <name>S-adenosyl-L-methionine</name>
        <dbReference type="ChEBI" id="CHEBI:59789"/>
    </ligand>
</feature>
<dbReference type="HAMAP" id="MF_02126">
    <property type="entry name" value="RF_methyltr_PrmC"/>
    <property type="match status" value="1"/>
</dbReference>
<organism evidence="8 9">
    <name type="scientific">Amedibacillus dolichus CAG:375</name>
    <dbReference type="NCBI Taxonomy" id="1263076"/>
    <lineage>
        <taxon>Bacteria</taxon>
        <taxon>Bacillati</taxon>
        <taxon>Bacillota</taxon>
        <taxon>Erysipelotrichia</taxon>
        <taxon>Erysipelotrichales</taxon>
        <taxon>Erysipelotrichaceae</taxon>
        <taxon>Amedibacillus</taxon>
    </lineage>
</organism>
<feature type="domain" description="Methyltransferase small" evidence="6">
    <location>
        <begin position="113"/>
        <end position="195"/>
    </location>
</feature>
<dbReference type="AlphaFoldDB" id="R7G919"/>
<evidence type="ECO:0000256" key="1">
    <source>
        <dbReference type="ARBA" id="ARBA00022603"/>
    </source>
</evidence>
<dbReference type="InterPro" id="IPR004556">
    <property type="entry name" value="HemK-like"/>
</dbReference>
<sequence length="284" mass="32216">MASYREVLKKAQVKMEAADRGEQAAFLYLLELTNKEAHNLYMEYDEEMPQAQIDEFEAGVERLAKGEPLGHVLGFEWFYGYRFKVNEDVLIPRPETEELVAYILAAYDEYFKDTLNVTAVDVGTGSGAIAVALKKEEPNIHILASDISEKACRIAKQNAQDNDAVVEVLCGDMLEPLIERNIKVDILISNPPYIPSDEAMEDSVVNYEPHVALFGGEDGLKFYRIIFEHAKKVLKDKAMMAFEMGYNQKEALSAEARKYFPDAKIEVIKDMSGKNRMLFIYLNC</sequence>
<dbReference type="SUPFAM" id="SSF53335">
    <property type="entry name" value="S-adenosyl-L-methionine-dependent methyltransferases"/>
    <property type="match status" value="1"/>
</dbReference>
<feature type="binding site" evidence="5">
    <location>
        <begin position="190"/>
        <end position="193"/>
    </location>
    <ligand>
        <name>substrate</name>
    </ligand>
</feature>
<evidence type="ECO:0000256" key="5">
    <source>
        <dbReference type="HAMAP-Rule" id="MF_02126"/>
    </source>
</evidence>
<dbReference type="EMBL" id="CBIN010000287">
    <property type="protein sequence ID" value="CDE23650.1"/>
    <property type="molecule type" value="Genomic_DNA"/>
</dbReference>